<sequence length="59" mass="6310">MRERGRRPQQHGGALGDDRAHDVPDLVAAARIEAGGRLVEEGQFGCAEDGRGEVGCHSR</sequence>
<comment type="caution">
    <text evidence="2">The sequence shown here is derived from an EMBL/GenBank/DDBJ whole genome shotgun (WGS) entry which is preliminary data.</text>
</comment>
<evidence type="ECO:0000313" key="3">
    <source>
        <dbReference type="Proteomes" id="UP000053669"/>
    </source>
</evidence>
<protein>
    <submittedName>
        <fullName evidence="2">Uncharacterized protein</fullName>
    </submittedName>
</protein>
<gene>
    <name evidence="2" type="ORF">AQJ46_39320</name>
</gene>
<dbReference type="AlphaFoldDB" id="A0A101RPV4"/>
<dbReference type="Proteomes" id="UP000053669">
    <property type="component" value="Unassembled WGS sequence"/>
</dbReference>
<dbReference type="STRING" id="58343.AQJ46_39320"/>
<proteinExistence type="predicted"/>
<evidence type="ECO:0000256" key="1">
    <source>
        <dbReference type="SAM" id="MobiDB-lite"/>
    </source>
</evidence>
<dbReference type="EMBL" id="LMWU01000049">
    <property type="protein sequence ID" value="KUN59634.1"/>
    <property type="molecule type" value="Genomic_DNA"/>
</dbReference>
<feature type="region of interest" description="Disordered" evidence="1">
    <location>
        <begin position="1"/>
        <end position="22"/>
    </location>
</feature>
<evidence type="ECO:0000313" key="2">
    <source>
        <dbReference type="EMBL" id="KUN59634.1"/>
    </source>
</evidence>
<accession>A0A101RPV4</accession>
<organism evidence="2 3">
    <name type="scientific">Streptomyces canus</name>
    <dbReference type="NCBI Taxonomy" id="58343"/>
    <lineage>
        <taxon>Bacteria</taxon>
        <taxon>Bacillati</taxon>
        <taxon>Actinomycetota</taxon>
        <taxon>Actinomycetes</taxon>
        <taxon>Kitasatosporales</taxon>
        <taxon>Streptomycetaceae</taxon>
        <taxon>Streptomyces</taxon>
        <taxon>Streptomyces aurantiacus group</taxon>
    </lineage>
</organism>
<reference evidence="2 3" key="1">
    <citation type="submission" date="2015-10" db="EMBL/GenBank/DDBJ databases">
        <title>Draft genome sequence of Streptomyces canus DSM 40017, type strain for the species Streptomyces canus.</title>
        <authorList>
            <person name="Ruckert C."/>
            <person name="Winkler A."/>
            <person name="Kalinowski J."/>
            <person name="Kampfer P."/>
            <person name="Glaeser S."/>
        </authorList>
    </citation>
    <scope>NUCLEOTIDE SEQUENCE [LARGE SCALE GENOMIC DNA]</scope>
    <source>
        <strain evidence="2 3">DSM 40017</strain>
    </source>
</reference>
<name>A0A101RPV4_9ACTN</name>